<gene>
    <name evidence="2" type="ORF">MBM_01619</name>
</gene>
<organism evidence="2 3">
    <name type="scientific">Marssonina brunnea f. sp. multigermtubi (strain MB_m1)</name>
    <name type="common">Marssonina leaf spot fungus</name>
    <dbReference type="NCBI Taxonomy" id="1072389"/>
    <lineage>
        <taxon>Eukaryota</taxon>
        <taxon>Fungi</taxon>
        <taxon>Dikarya</taxon>
        <taxon>Ascomycota</taxon>
        <taxon>Pezizomycotina</taxon>
        <taxon>Leotiomycetes</taxon>
        <taxon>Helotiales</taxon>
        <taxon>Drepanopezizaceae</taxon>
        <taxon>Drepanopeziza</taxon>
    </lineage>
</organism>
<evidence type="ECO:0000256" key="1">
    <source>
        <dbReference type="SAM" id="MobiDB-lite"/>
    </source>
</evidence>
<reference evidence="2 3" key="1">
    <citation type="journal article" date="2012" name="BMC Genomics">
        <title>Sequencing the genome of Marssonina brunnea reveals fungus-poplar co-evolution.</title>
        <authorList>
            <person name="Zhu S."/>
            <person name="Cao Y.-Z."/>
            <person name="Jiang C."/>
            <person name="Tan B.-Y."/>
            <person name="Wang Z."/>
            <person name="Feng S."/>
            <person name="Zhang L."/>
            <person name="Su X.-H."/>
            <person name="Brejova B."/>
            <person name="Vinar T."/>
            <person name="Xu M."/>
            <person name="Wang M.-X."/>
            <person name="Zhang S.-G."/>
            <person name="Huang M.-R."/>
            <person name="Wu R."/>
            <person name="Zhou Y."/>
        </authorList>
    </citation>
    <scope>NUCLEOTIDE SEQUENCE [LARGE SCALE GENOMIC DNA]</scope>
    <source>
        <strain evidence="2 3">MB_m1</strain>
    </source>
</reference>
<feature type="region of interest" description="Disordered" evidence="1">
    <location>
        <begin position="19"/>
        <end position="44"/>
    </location>
</feature>
<dbReference type="Proteomes" id="UP000006753">
    <property type="component" value="Unassembled WGS sequence"/>
</dbReference>
<accession>K1X3V3</accession>
<dbReference type="AlphaFoldDB" id="K1X3V3"/>
<dbReference type="InParanoid" id="K1X3V3"/>
<dbReference type="HOGENOM" id="CLU_657350_0_0_1"/>
<proteinExistence type="predicted"/>
<sequence length="418" mass="46841">MWNIKTVVHIAREASQVKNQTKQTIRDPLIHSQHQSGTSTSQIKTTRRALARARALPRELDRVLRPAAWHTGICSPSLSHLFVFLQQQAPLELNQNDEQLTCFKTGPKQASSDFHPHHEISKLCGLGTAGPTSTTVTTLCLLHNNNFVCDRHSSIAYTSNARDIFSTSHTSSIAASIASLQTKISFSRNLAEFTDGNLQVLATHNHCQEFLKLTHQKDPSRSHPSPRSIRAACKAESDSETSKITRCHHYQAHATLNSLRSSTAILILSTRDNLQQNIGKQSSSANIQGHWCPARQRSMQQKDLHSNKTNNIKVARHGIGNHRRRTCIFKHEISGGDYVGFANLLALGFLIALDLECSRCWHRASYQTPPSDREAWRKLGTCSVCAQGVYFKKVKCVPGQSKRAYHSYKPKPRKLFCR</sequence>
<evidence type="ECO:0000313" key="3">
    <source>
        <dbReference type="Proteomes" id="UP000006753"/>
    </source>
</evidence>
<name>K1X3V3_MARBU</name>
<dbReference type="KEGG" id="mbe:MBM_01619"/>
<evidence type="ECO:0000313" key="2">
    <source>
        <dbReference type="EMBL" id="EKD19667.1"/>
    </source>
</evidence>
<protein>
    <submittedName>
        <fullName evidence="2">Uncharacterized protein</fullName>
    </submittedName>
</protein>
<feature type="compositionally biased region" description="Low complexity" evidence="1">
    <location>
        <begin position="31"/>
        <end position="42"/>
    </location>
</feature>
<dbReference type="EMBL" id="JH921430">
    <property type="protein sequence ID" value="EKD19667.1"/>
    <property type="molecule type" value="Genomic_DNA"/>
</dbReference>
<keyword evidence="3" id="KW-1185">Reference proteome</keyword>